<evidence type="ECO:0000256" key="2">
    <source>
        <dbReference type="ARBA" id="ARBA00034247"/>
    </source>
</evidence>
<dbReference type="SMART" id="SM00267">
    <property type="entry name" value="GGDEF"/>
    <property type="match status" value="1"/>
</dbReference>
<dbReference type="InterPro" id="IPR050469">
    <property type="entry name" value="Diguanylate_Cyclase"/>
</dbReference>
<keyword evidence="6" id="KW-1185">Reference proteome</keyword>
<comment type="caution">
    <text evidence="5">The sequence shown here is derived from an EMBL/GenBank/DDBJ whole genome shotgun (WGS) entry which is preliminary data.</text>
</comment>
<dbReference type="InterPro" id="IPR043128">
    <property type="entry name" value="Rev_trsase/Diguanyl_cyclase"/>
</dbReference>
<gene>
    <name evidence="5" type="ORF">GCM10009111_19170</name>
</gene>
<dbReference type="PROSITE" id="PS50887">
    <property type="entry name" value="GGDEF"/>
    <property type="match status" value="1"/>
</dbReference>
<dbReference type="EMBL" id="BAAAFA010000006">
    <property type="protein sequence ID" value="GAA0817644.1"/>
    <property type="molecule type" value="Genomic_DNA"/>
</dbReference>
<evidence type="ECO:0000313" key="5">
    <source>
        <dbReference type="EMBL" id="GAA0817644.1"/>
    </source>
</evidence>
<name>A0ABN1L798_9GAMM</name>
<proteinExistence type="predicted"/>
<feature type="transmembrane region" description="Helical" evidence="3">
    <location>
        <begin position="7"/>
        <end position="24"/>
    </location>
</feature>
<comment type="catalytic activity">
    <reaction evidence="2">
        <text>2 GTP = 3',3'-c-di-GMP + 2 diphosphate</text>
        <dbReference type="Rhea" id="RHEA:24898"/>
        <dbReference type="ChEBI" id="CHEBI:33019"/>
        <dbReference type="ChEBI" id="CHEBI:37565"/>
        <dbReference type="ChEBI" id="CHEBI:58805"/>
        <dbReference type="EC" id="2.7.7.65"/>
    </reaction>
</comment>
<keyword evidence="3" id="KW-0812">Transmembrane</keyword>
<dbReference type="Gene3D" id="3.30.70.270">
    <property type="match status" value="1"/>
</dbReference>
<dbReference type="InterPro" id="IPR000160">
    <property type="entry name" value="GGDEF_dom"/>
</dbReference>
<evidence type="ECO:0000259" key="4">
    <source>
        <dbReference type="PROSITE" id="PS50887"/>
    </source>
</evidence>
<dbReference type="RefSeq" id="WP_343817258.1">
    <property type="nucleotide sequence ID" value="NZ_BAAAFA010000006.1"/>
</dbReference>
<evidence type="ECO:0000313" key="6">
    <source>
        <dbReference type="Proteomes" id="UP001500021"/>
    </source>
</evidence>
<evidence type="ECO:0000256" key="1">
    <source>
        <dbReference type="ARBA" id="ARBA00012528"/>
    </source>
</evidence>
<reference evidence="5 6" key="1">
    <citation type="journal article" date="2019" name="Int. J. Syst. Evol. Microbiol.">
        <title>The Global Catalogue of Microorganisms (GCM) 10K type strain sequencing project: providing services to taxonomists for standard genome sequencing and annotation.</title>
        <authorList>
            <consortium name="The Broad Institute Genomics Platform"/>
            <consortium name="The Broad Institute Genome Sequencing Center for Infectious Disease"/>
            <person name="Wu L."/>
            <person name="Ma J."/>
        </authorList>
    </citation>
    <scope>NUCLEOTIDE SEQUENCE [LARGE SCALE GENOMIC DNA]</scope>
    <source>
        <strain evidence="5 6">JCM 15608</strain>
    </source>
</reference>
<keyword evidence="3" id="KW-0472">Membrane</keyword>
<dbReference type="CDD" id="cd01949">
    <property type="entry name" value="GGDEF"/>
    <property type="match status" value="1"/>
</dbReference>
<dbReference type="InterPro" id="IPR029787">
    <property type="entry name" value="Nucleotide_cyclase"/>
</dbReference>
<dbReference type="SUPFAM" id="SSF55073">
    <property type="entry name" value="Nucleotide cyclase"/>
    <property type="match status" value="1"/>
</dbReference>
<evidence type="ECO:0000256" key="3">
    <source>
        <dbReference type="SAM" id="Phobius"/>
    </source>
</evidence>
<keyword evidence="3" id="KW-1133">Transmembrane helix</keyword>
<dbReference type="NCBIfam" id="TIGR00254">
    <property type="entry name" value="GGDEF"/>
    <property type="match status" value="1"/>
</dbReference>
<sequence>MRKNKLEVTVVLCLLMITGFIYFMQQHYWHKSFTIDAHTAFEINAISDIGTATGKSKSSYAIENEKIILSCEIIASDYLWPFCELAIQFYDFSSKGAPFGIDLSSFDTVSIYAKYINLAPHGVRFQLRNFNPVYSNLKDDGTLKFNGTEYFLYGKNSRIDIPLTSLQVASWWVFEQKLPMKYAAPELDNIMVLELATGNGIKPGKYQIELDKIVFTGKYFTNENVYIALMSIWINASLFLLLYHSHQKREKLNKLHTQQLRDKVNQDPLTGALNRTGVNSLLLDDIQTLSVAFIDLDFFKKINDSLGHAAGDDILCEFTDLLSQNSRDTDFVARWGGEEFLLLCPNTTLSQMAACTEVIRRMITEHQWPHNIELTASFGLAERGNESLSDFIARADKALYNAKVQGRNRVVIST</sequence>
<dbReference type="Pfam" id="PF00990">
    <property type="entry name" value="GGDEF"/>
    <property type="match status" value="1"/>
</dbReference>
<dbReference type="PANTHER" id="PTHR45138">
    <property type="entry name" value="REGULATORY COMPONENTS OF SENSORY TRANSDUCTION SYSTEM"/>
    <property type="match status" value="1"/>
</dbReference>
<dbReference type="PANTHER" id="PTHR45138:SF9">
    <property type="entry name" value="DIGUANYLATE CYCLASE DGCM-RELATED"/>
    <property type="match status" value="1"/>
</dbReference>
<dbReference type="EC" id="2.7.7.65" evidence="1"/>
<accession>A0ABN1L798</accession>
<organism evidence="5 6">
    <name type="scientific">Colwellia asteriadis</name>
    <dbReference type="NCBI Taxonomy" id="517723"/>
    <lineage>
        <taxon>Bacteria</taxon>
        <taxon>Pseudomonadati</taxon>
        <taxon>Pseudomonadota</taxon>
        <taxon>Gammaproteobacteria</taxon>
        <taxon>Alteromonadales</taxon>
        <taxon>Colwelliaceae</taxon>
        <taxon>Colwellia</taxon>
    </lineage>
</organism>
<feature type="domain" description="GGDEF" evidence="4">
    <location>
        <begin position="287"/>
        <end position="414"/>
    </location>
</feature>
<protein>
    <recommendedName>
        <fullName evidence="1">diguanylate cyclase</fullName>
        <ecNumber evidence="1">2.7.7.65</ecNumber>
    </recommendedName>
</protein>
<dbReference type="Proteomes" id="UP001500021">
    <property type="component" value="Unassembled WGS sequence"/>
</dbReference>